<evidence type="ECO:0000313" key="4">
    <source>
        <dbReference type="Proteomes" id="UP000076798"/>
    </source>
</evidence>
<gene>
    <name evidence="3" type="ORF">SISSUDRAFT_278241</name>
</gene>
<feature type="compositionally biased region" description="Low complexity" evidence="1">
    <location>
        <begin position="878"/>
        <end position="896"/>
    </location>
</feature>
<evidence type="ECO:0000259" key="2">
    <source>
        <dbReference type="Pfam" id="PF03542"/>
    </source>
</evidence>
<organism evidence="3 4">
    <name type="scientific">Sistotremastrum suecicum HHB10207 ss-3</name>
    <dbReference type="NCBI Taxonomy" id="1314776"/>
    <lineage>
        <taxon>Eukaryota</taxon>
        <taxon>Fungi</taxon>
        <taxon>Dikarya</taxon>
        <taxon>Basidiomycota</taxon>
        <taxon>Agaricomycotina</taxon>
        <taxon>Agaricomycetes</taxon>
        <taxon>Sistotremastrales</taxon>
        <taxon>Sistotremastraceae</taxon>
        <taxon>Sistotremastrum</taxon>
    </lineage>
</organism>
<accession>A0A165ZLI5</accession>
<dbReference type="InterPro" id="IPR027107">
    <property type="entry name" value="Tuberin/Ral-act_asu"/>
</dbReference>
<feature type="compositionally biased region" description="Low complexity" evidence="1">
    <location>
        <begin position="407"/>
        <end position="419"/>
    </location>
</feature>
<dbReference type="Pfam" id="PF03542">
    <property type="entry name" value="Tuberin"/>
    <property type="match status" value="1"/>
</dbReference>
<dbReference type="Proteomes" id="UP000076798">
    <property type="component" value="Unassembled WGS sequence"/>
</dbReference>
<proteinExistence type="predicted"/>
<dbReference type="EMBL" id="KV428182">
    <property type="protein sequence ID" value="KZT34420.1"/>
    <property type="molecule type" value="Genomic_DNA"/>
</dbReference>
<evidence type="ECO:0000313" key="3">
    <source>
        <dbReference type="EMBL" id="KZT34420.1"/>
    </source>
</evidence>
<dbReference type="GO" id="GO:0005634">
    <property type="term" value="C:nucleus"/>
    <property type="evidence" value="ECO:0007669"/>
    <property type="project" value="InterPro"/>
</dbReference>
<dbReference type="InterPro" id="IPR016024">
    <property type="entry name" value="ARM-type_fold"/>
</dbReference>
<feature type="region of interest" description="Disordered" evidence="1">
    <location>
        <begin position="537"/>
        <end position="571"/>
    </location>
</feature>
<name>A0A165ZLI5_9AGAM</name>
<feature type="region of interest" description="Disordered" evidence="1">
    <location>
        <begin position="1061"/>
        <end position="1117"/>
    </location>
</feature>
<feature type="region of interest" description="Disordered" evidence="1">
    <location>
        <begin position="1"/>
        <end position="78"/>
    </location>
</feature>
<feature type="compositionally biased region" description="Basic and acidic residues" evidence="1">
    <location>
        <begin position="270"/>
        <end position="281"/>
    </location>
</feature>
<dbReference type="GO" id="GO:0005096">
    <property type="term" value="F:GTPase activator activity"/>
    <property type="evidence" value="ECO:0007669"/>
    <property type="project" value="InterPro"/>
</dbReference>
<dbReference type="OrthoDB" id="19311at2759"/>
<feature type="region of interest" description="Disordered" evidence="1">
    <location>
        <begin position="403"/>
        <end position="424"/>
    </location>
</feature>
<dbReference type="InterPro" id="IPR018515">
    <property type="entry name" value="Tuberin-type_domain"/>
</dbReference>
<dbReference type="GO" id="GO:0032007">
    <property type="term" value="P:negative regulation of TOR signaling"/>
    <property type="evidence" value="ECO:0007669"/>
    <property type="project" value="TreeGrafter"/>
</dbReference>
<feature type="domain" description="Tuberin-type" evidence="2">
    <location>
        <begin position="1163"/>
        <end position="1397"/>
    </location>
</feature>
<feature type="compositionally biased region" description="Gly residues" evidence="1">
    <location>
        <begin position="550"/>
        <end position="564"/>
    </location>
</feature>
<reference evidence="3 4" key="1">
    <citation type="journal article" date="2016" name="Mol. Biol. Evol.">
        <title>Comparative Genomics of Early-Diverging Mushroom-Forming Fungi Provides Insights into the Origins of Lignocellulose Decay Capabilities.</title>
        <authorList>
            <person name="Nagy L.G."/>
            <person name="Riley R."/>
            <person name="Tritt A."/>
            <person name="Adam C."/>
            <person name="Daum C."/>
            <person name="Floudas D."/>
            <person name="Sun H."/>
            <person name="Yadav J.S."/>
            <person name="Pangilinan J."/>
            <person name="Larsson K.H."/>
            <person name="Matsuura K."/>
            <person name="Barry K."/>
            <person name="Labutti K."/>
            <person name="Kuo R."/>
            <person name="Ohm R.A."/>
            <person name="Bhattacharya S.S."/>
            <person name="Shirouzu T."/>
            <person name="Yoshinaga Y."/>
            <person name="Martin F.M."/>
            <person name="Grigoriev I.V."/>
            <person name="Hibbett D.S."/>
        </authorList>
    </citation>
    <scope>NUCLEOTIDE SEQUENCE [LARGE SCALE GENOMIC DNA]</scope>
    <source>
        <strain evidence="3 4">HHB10207 ss-3</strain>
    </source>
</reference>
<evidence type="ECO:0000256" key="1">
    <source>
        <dbReference type="SAM" id="MobiDB-lite"/>
    </source>
</evidence>
<feature type="compositionally biased region" description="Polar residues" evidence="1">
    <location>
        <begin position="37"/>
        <end position="53"/>
    </location>
</feature>
<sequence>MPPREQHSSHARPRPRSSTSSFGGIGSFFNKMARTASGAQTPTSGSTSLSPRRQSTHGHPLSAGTTGDPHTPMYPHSLPLDKLISQLSPPQHPTVPHVRALIDMLSSDVWETEQVPSLDRLSAILSGIFSNPSSEELRAAGMELITVYVSYHETQFKSPNDRLSLLLVMKGVHWSAGVWKKKQVALECLLGPRRDLLAGKHLDEFLTETIRDSLAGDDEEDQRLLCAEDTALLIHELLSDDKTSQAPRVLKMESFYRTLLTRNLESKGLLDPRKSMSRKESYTLPTVQSLGSPPSSPSPPTHKRNSSSISLSQSFFRGIGSPSSTRSPPPPITTSLSDPAISLHNRRHLLLAEIYVRHVSQYAPDLFAPKELPHTLEALVLLLSQFVEPLPRVSLHQAKLHFKARESSTSGSPGPTSSSVPLTEIQQRQKLEDDLKRLLNKCCTGPHASLAMSSLKSFLLPDSEASLSSSPGAAAASALLSLGTFRALRLTLRREMEKRMLQSFFREKSTSSPYGIPALSGEDLDPELMRYAFDQSNEDPKHLSPSNSGQGAGAGVSQGSGTGQGRRSHTEWSLKSFGETLPTAIRIWSALATSGGMDHGEAEGVVTEGLGLLKDALQEYEDALAGDDETGAEGQLADNTTVMDEEIGCVIGESLAEAVAIVAHAREPQGSPYILPLERPSEAKSRVLDCLCDLLGRDIVRTRPSPPMPVTPSLPATLLSISPHLSDKHSALIPEDLLGSTPSVEWIQDIETLFDKLWDDQRSLTKMAIYRAAIGAYTDPRIAHGVKRRIGDLIFHHWSTLESDVGLEDIRDPVFDVLRHELVSRLWQDQPGKDKETHSDDGHSDTTVQIQDYLRDVIEECRCHEVEDFPRITMAGDSSNSALPPSSTPNSPSSSRVHSDPATPIVRDEKRDYMPLLSHLFPPRNRGDERVEEAPPEPPSNLPSGPYPFNLPTSPTSTEARTASSVTSCRGASAVVPLVNAFADLAYFKPSLPQAAIDLFNTILTLLGDTSCIKARIVMLQFLMRLRSDHEHRIYSVGHIDSAIEPLAALVHCVRNNDQPPEPVVAAPEGAELGRSRTNTRSAGRREGSRGRGAQTNSSRSRSRAARPPPTPASKTRDLVWSIPESIPFIVPEDHPDRFVHHPNARIRTYRTPELEAMVDGPLFLPVSAYLACIIKILDTEADWDILTYVLTHLPEQLANKHFFCGVRTKEQILNLHECLCNGLRHETLGVSARESIPDGLKPRDAQGLGYHTLNVLISYRKAYGDNQKYKDLIVEVFLNGLTAGLPSTLICCIGGLMLAAYELRVATARYLPRIVERLAQIMSNPEVAVHVLTFLRSVASVDELYANFTEENYKMVFFVAFKYLEYHSNPDSDSSLSFSLTQHVLVMTFNIIYVWFHVVNIGEQTTHIVDIKRRLKLASMDGGIEEPVEVCFDWLTQYTFGTLGPRAVSGVVKEASDMRAFSTPGKSADERWWIVNLSLIAIRAHHEAGWVEIESRRAAGLTRFLIPTHTLPPGVRQEYASYESELSASSTLEIQHQVRGN</sequence>
<dbReference type="SUPFAM" id="SSF48371">
    <property type="entry name" value="ARM repeat"/>
    <property type="match status" value="1"/>
</dbReference>
<feature type="compositionally biased region" description="Polar residues" evidence="1">
    <location>
        <begin position="951"/>
        <end position="961"/>
    </location>
</feature>
<feature type="region of interest" description="Disordered" evidence="1">
    <location>
        <begin position="270"/>
        <end position="339"/>
    </location>
</feature>
<keyword evidence="4" id="KW-1185">Reference proteome</keyword>
<dbReference type="GO" id="GO:0033596">
    <property type="term" value="C:TSC1-TSC2 complex"/>
    <property type="evidence" value="ECO:0007669"/>
    <property type="project" value="TreeGrafter"/>
</dbReference>
<protein>
    <recommendedName>
        <fullName evidence="2">Tuberin-type domain-containing protein</fullName>
    </recommendedName>
</protein>
<dbReference type="PANTHER" id="PTHR10063:SF0">
    <property type="entry name" value="TUBERIN"/>
    <property type="match status" value="1"/>
</dbReference>
<feature type="region of interest" description="Disordered" evidence="1">
    <location>
        <begin position="874"/>
        <end position="961"/>
    </location>
</feature>
<dbReference type="STRING" id="1314776.A0A165ZLI5"/>
<dbReference type="PANTHER" id="PTHR10063">
    <property type="entry name" value="TUBERIN"/>
    <property type="match status" value="1"/>
</dbReference>